<evidence type="ECO:0000313" key="2">
    <source>
        <dbReference type="EMBL" id="RBR12322.1"/>
    </source>
</evidence>
<evidence type="ECO:0008006" key="4">
    <source>
        <dbReference type="Google" id="ProtNLM"/>
    </source>
</evidence>
<feature type="compositionally biased region" description="Basic residues" evidence="1">
    <location>
        <begin position="1"/>
        <end position="13"/>
    </location>
</feature>
<dbReference type="InterPro" id="IPR011333">
    <property type="entry name" value="SKP1/BTB/POZ_sf"/>
</dbReference>
<dbReference type="EMBL" id="QKXC01000202">
    <property type="protein sequence ID" value="RBR12322.1"/>
    <property type="molecule type" value="Genomic_DNA"/>
</dbReference>
<dbReference type="Gene3D" id="3.30.710.10">
    <property type="entry name" value="Potassium Channel Kv1.1, Chain A"/>
    <property type="match status" value="1"/>
</dbReference>
<gene>
    <name evidence="2" type="ORF">FIESC28_08678</name>
</gene>
<proteinExistence type="predicted"/>
<sequence length="263" mass="30160">MPQPARKKPRTKAIPKDDEKEQQSTVLTDYRTSWLIKSDEQMVELRAKSEVFHVAKSVLTKNSEYFEKCLTGSFIEAKQGIVDFSNDPKIESRYLALYIGLAYSHSSIAPHTPPRPAQSPETMAARTPMRDYIEVFKLCNFFASDAMGEFMMRCLNVAMYDGHRALYRTESDEGMQKLIMRDFADGYEVLNMEQHRQTEMGEKMVYFFCGGVSFKAWMNNVAELMDRPRFVAAVSSGFAMKLRELESRYKGTKRKELSGPEAA</sequence>
<reference evidence="2 3" key="1">
    <citation type="submission" date="2018-06" db="EMBL/GenBank/DDBJ databases">
        <title>Fusarium incarnatum-equiseti species complex species 28.</title>
        <authorList>
            <person name="Gardiner D.M."/>
        </authorList>
    </citation>
    <scope>NUCLEOTIDE SEQUENCE [LARGE SCALE GENOMIC DNA]</scope>
    <source>
        <strain evidence="2 3">FIESC_28</strain>
    </source>
</reference>
<dbReference type="OrthoDB" id="194443at2759"/>
<dbReference type="Proteomes" id="UP000253153">
    <property type="component" value="Unassembled WGS sequence"/>
</dbReference>
<name>A0A366R5Z1_9HYPO</name>
<dbReference type="GeneID" id="41998112"/>
<keyword evidence="3" id="KW-1185">Reference proteome</keyword>
<comment type="caution">
    <text evidence="2">The sequence shown here is derived from an EMBL/GenBank/DDBJ whole genome shotgun (WGS) entry which is preliminary data.</text>
</comment>
<evidence type="ECO:0000256" key="1">
    <source>
        <dbReference type="SAM" id="MobiDB-lite"/>
    </source>
</evidence>
<dbReference type="RefSeq" id="XP_031013123.1">
    <property type="nucleotide sequence ID" value="XM_031162816.1"/>
</dbReference>
<feature type="region of interest" description="Disordered" evidence="1">
    <location>
        <begin position="1"/>
        <end position="23"/>
    </location>
</feature>
<evidence type="ECO:0000313" key="3">
    <source>
        <dbReference type="Proteomes" id="UP000253153"/>
    </source>
</evidence>
<accession>A0A366R5Z1</accession>
<organism evidence="2 3">
    <name type="scientific">Fusarium coffeatum</name>
    <dbReference type="NCBI Taxonomy" id="231269"/>
    <lineage>
        <taxon>Eukaryota</taxon>
        <taxon>Fungi</taxon>
        <taxon>Dikarya</taxon>
        <taxon>Ascomycota</taxon>
        <taxon>Pezizomycotina</taxon>
        <taxon>Sordariomycetes</taxon>
        <taxon>Hypocreomycetidae</taxon>
        <taxon>Hypocreales</taxon>
        <taxon>Nectriaceae</taxon>
        <taxon>Fusarium</taxon>
        <taxon>Fusarium incarnatum-equiseti species complex</taxon>
    </lineage>
</organism>
<dbReference type="SUPFAM" id="SSF54695">
    <property type="entry name" value="POZ domain"/>
    <property type="match status" value="1"/>
</dbReference>
<protein>
    <recommendedName>
        <fullName evidence="4">BTB domain-containing protein</fullName>
    </recommendedName>
</protein>
<dbReference type="AlphaFoldDB" id="A0A366R5Z1"/>